<feature type="domain" description="Fumarate lyase N-terminal" evidence="4">
    <location>
        <begin position="11"/>
        <end position="343"/>
    </location>
</feature>
<comment type="subcellular location">
    <subcellularLocation>
        <location evidence="3">Cytoplasm</location>
    </subcellularLocation>
</comment>
<feature type="site" description="Important for catalytic activity" evidence="3">
    <location>
        <position position="332"/>
    </location>
</feature>
<comment type="miscellaneous">
    <text evidence="3">There are 2 substrate-binding sites: the catalytic A site, and the non-catalytic B site that may play a role in the transfer of substrate or product between the active site and the solvent. Alternatively, the B site may bind allosteric effectors.</text>
</comment>
<dbReference type="SUPFAM" id="SSF48557">
    <property type="entry name" value="L-aspartase-like"/>
    <property type="match status" value="1"/>
</dbReference>
<evidence type="ECO:0000313" key="6">
    <source>
        <dbReference type="EMBL" id="RTE52175.1"/>
    </source>
</evidence>
<keyword evidence="3" id="KW-0816">Tricarboxylic acid cycle</keyword>
<sequence length="466" mass="50333">MEYRIEKDTMGEVQVPSDKYWGAQTERSRNNFKIGPAASMPLDVVYGFAYLKKAAAYANHELGVLAVEKRDLIAQVCDEILAGKHDDQFPLVIWQTGSGTQSNMNVNEVIANRAHEIAGKKIGEGEKTIQPNDDVNKSQSSNDTFPTGMHIAAFKKIIEVTIPGVTQLRNTLAKKAKEFSKVVKIGRTHLMDATPLTLGQEISGYVSQLDHGLKALNNTLPHLSELALGGTAVGTGLNTPAGYDVLVSQYIARFTSLPFKTAENKFEALAAHDAIVETHGALKQLAVSLNKIANDIRMMASGPRSGIGEIIIPANEPGSSIMPGKVNPTQCEALTMVCAQVMGNDVAVSVGGTQGHYELNVFKPMMAANILQSAELIGHACVSFEENCAVGIEPNHDVIKQLLNNSLMLVTALNTKIGYYKAAEIANTAHKNGTTLREEAINLGYVTAEQYDEWVKPEDMVGTLNS</sequence>
<dbReference type="GO" id="GO:0006106">
    <property type="term" value="P:fumarate metabolic process"/>
    <property type="evidence" value="ECO:0007669"/>
    <property type="project" value="InterPro"/>
</dbReference>
<dbReference type="Proteomes" id="UP000267585">
    <property type="component" value="Unassembled WGS sequence"/>
</dbReference>
<comment type="caution">
    <text evidence="3">Lacks conserved residue(s) required for the propagation of feature annotation.</text>
</comment>
<comment type="catalytic activity">
    <reaction evidence="3">
        <text>(S)-malate = fumarate + H2O</text>
        <dbReference type="Rhea" id="RHEA:12460"/>
        <dbReference type="ChEBI" id="CHEBI:15377"/>
        <dbReference type="ChEBI" id="CHEBI:15589"/>
        <dbReference type="ChEBI" id="CHEBI:29806"/>
        <dbReference type="EC" id="4.2.1.2"/>
    </reaction>
</comment>
<dbReference type="GO" id="GO:0005737">
    <property type="term" value="C:cytoplasm"/>
    <property type="evidence" value="ECO:0007669"/>
    <property type="project" value="UniProtKB-SubCell"/>
</dbReference>
<dbReference type="GO" id="GO:0004333">
    <property type="term" value="F:fumarate hydratase activity"/>
    <property type="evidence" value="ECO:0007669"/>
    <property type="project" value="UniProtKB-UniRule"/>
</dbReference>
<comment type="caution">
    <text evidence="6">The sequence shown here is derived from an EMBL/GenBank/DDBJ whole genome shotgun (WGS) entry which is preliminary data.</text>
</comment>
<dbReference type="InterPro" id="IPR008948">
    <property type="entry name" value="L-Aspartase-like"/>
</dbReference>
<feature type="binding site" evidence="3">
    <location>
        <position position="320"/>
    </location>
    <ligand>
        <name>substrate</name>
    </ligand>
</feature>
<dbReference type="GO" id="GO:0006099">
    <property type="term" value="P:tricarboxylic acid cycle"/>
    <property type="evidence" value="ECO:0007669"/>
    <property type="project" value="UniProtKB-UniRule"/>
</dbReference>
<dbReference type="FunFam" id="1.20.200.10:FF:000001">
    <property type="entry name" value="Fumarate hydratase, mitochondrial"/>
    <property type="match status" value="1"/>
</dbReference>
<keyword evidence="3" id="KW-0963">Cytoplasm</keyword>
<evidence type="ECO:0000313" key="7">
    <source>
        <dbReference type="Proteomes" id="UP000267585"/>
    </source>
</evidence>
<dbReference type="AlphaFoldDB" id="A0A3S0CKZ0"/>
<dbReference type="InterPro" id="IPR024083">
    <property type="entry name" value="Fumarase/histidase_N"/>
</dbReference>
<dbReference type="EMBL" id="RQPJ01000021">
    <property type="protein sequence ID" value="RTE52175.1"/>
    <property type="molecule type" value="Genomic_DNA"/>
</dbReference>
<dbReference type="CDD" id="cd01362">
    <property type="entry name" value="Fumarase_classII"/>
    <property type="match status" value="1"/>
</dbReference>
<dbReference type="Gene3D" id="1.10.40.30">
    <property type="entry name" value="Fumarase/aspartase (C-terminal domain)"/>
    <property type="match status" value="1"/>
</dbReference>
<dbReference type="InterPro" id="IPR022761">
    <property type="entry name" value="Fumarate_lyase_N"/>
</dbReference>
<feature type="binding site" evidence="3">
    <location>
        <begin position="140"/>
        <end position="142"/>
    </location>
    <ligand>
        <name>substrate</name>
    </ligand>
</feature>
<feature type="binding site" evidence="3">
    <location>
        <begin position="98"/>
        <end position="100"/>
    </location>
    <ligand>
        <name>substrate</name>
    </ligand>
</feature>
<dbReference type="InterPro" id="IPR000362">
    <property type="entry name" value="Fumarate_lyase_fam"/>
</dbReference>
<comment type="function">
    <text evidence="3">Involved in the TCA cycle. Catalyzes the stereospecific interconversion of fumarate to L-malate.</text>
</comment>
<dbReference type="FunFam" id="1.10.275.10:FF:000001">
    <property type="entry name" value="Fumarate hydratase, mitochondrial"/>
    <property type="match status" value="1"/>
</dbReference>
<feature type="active site" description="Proton donor/acceptor" evidence="3">
    <location>
        <position position="189"/>
    </location>
</feature>
<evidence type="ECO:0000256" key="1">
    <source>
        <dbReference type="ARBA" id="ARBA00009084"/>
    </source>
</evidence>
<comment type="similarity">
    <text evidence="1 3">Belongs to the class-II fumarase/aspartase family. Fumarase subfamily.</text>
</comment>
<dbReference type="OrthoDB" id="9802809at2"/>
<dbReference type="RefSeq" id="WP_126163860.1">
    <property type="nucleotide sequence ID" value="NZ_RQPJ01000021.1"/>
</dbReference>
<feature type="active site" evidence="3">
    <location>
        <position position="319"/>
    </location>
</feature>
<dbReference type="Gene3D" id="1.10.275.10">
    <property type="entry name" value="Fumarase/aspartase (N-terminal domain)"/>
    <property type="match status" value="1"/>
</dbReference>
<dbReference type="InterPro" id="IPR018951">
    <property type="entry name" value="Fumarase_C_C"/>
</dbReference>
<dbReference type="NCBIfam" id="NF008909">
    <property type="entry name" value="PRK12273.1"/>
    <property type="match status" value="1"/>
</dbReference>
<dbReference type="PRINTS" id="PR00149">
    <property type="entry name" value="FUMRATELYASE"/>
</dbReference>
<proteinExistence type="inferred from homology"/>
<gene>
    <name evidence="3 6" type="primary">fumC</name>
    <name evidence="6" type="ORF">EHW67_18465</name>
</gene>
<accession>A0A3S0CKZ0</accession>
<dbReference type="Pfam" id="PF00206">
    <property type="entry name" value="Lyase_1"/>
    <property type="match status" value="1"/>
</dbReference>
<dbReference type="GO" id="GO:0006108">
    <property type="term" value="P:malate metabolic process"/>
    <property type="evidence" value="ECO:0007669"/>
    <property type="project" value="TreeGrafter"/>
</dbReference>
<evidence type="ECO:0000256" key="2">
    <source>
        <dbReference type="ARBA" id="ARBA00023239"/>
    </source>
</evidence>
<keyword evidence="2 3" id="KW-0456">Lyase</keyword>
<dbReference type="PANTHER" id="PTHR11444">
    <property type="entry name" value="ASPARTATEAMMONIA/ARGININOSUCCINATE/ADENYLOSUCCINATE LYASE"/>
    <property type="match status" value="1"/>
</dbReference>
<comment type="subunit">
    <text evidence="3">Homotetramer.</text>
</comment>
<organism evidence="6 7">
    <name type="scientific">Arenibacter aquaticus</name>
    <dbReference type="NCBI Taxonomy" id="2489054"/>
    <lineage>
        <taxon>Bacteria</taxon>
        <taxon>Pseudomonadati</taxon>
        <taxon>Bacteroidota</taxon>
        <taxon>Flavobacteriia</taxon>
        <taxon>Flavobacteriales</taxon>
        <taxon>Flavobacteriaceae</taxon>
        <taxon>Arenibacter</taxon>
    </lineage>
</organism>
<dbReference type="HAMAP" id="MF_00743">
    <property type="entry name" value="FumaraseC"/>
    <property type="match status" value="1"/>
</dbReference>
<evidence type="ECO:0000259" key="5">
    <source>
        <dbReference type="Pfam" id="PF10415"/>
    </source>
</evidence>
<dbReference type="UniPathway" id="UPA00223">
    <property type="reaction ID" value="UER01007"/>
</dbReference>
<dbReference type="Pfam" id="PF10415">
    <property type="entry name" value="FumaraseC_C"/>
    <property type="match status" value="1"/>
</dbReference>
<dbReference type="Gene3D" id="1.20.200.10">
    <property type="entry name" value="Fumarase/aspartase (Central domain)"/>
    <property type="match status" value="1"/>
</dbReference>
<dbReference type="InterPro" id="IPR020557">
    <property type="entry name" value="Fumarate_lyase_CS"/>
</dbReference>
<name>A0A3S0CKZ0_9FLAO</name>
<protein>
    <recommendedName>
        <fullName evidence="3">Fumarate hydratase class II</fullName>
        <shortName evidence="3">Fumarase C</shortName>
        <ecNumber evidence="3">4.2.1.2</ecNumber>
    </recommendedName>
    <alternativeName>
        <fullName evidence="3">Aerobic fumarase</fullName>
    </alternativeName>
    <alternativeName>
        <fullName evidence="3">Iron-independent fumarase</fullName>
    </alternativeName>
</protein>
<feature type="domain" description="Fumarase C C-terminal" evidence="5">
    <location>
        <begin position="409"/>
        <end position="461"/>
    </location>
</feature>
<dbReference type="PROSITE" id="PS00163">
    <property type="entry name" value="FUMARATE_LYASES"/>
    <property type="match status" value="1"/>
</dbReference>
<feature type="binding site" evidence="3">
    <location>
        <position position="188"/>
    </location>
    <ligand>
        <name>substrate</name>
    </ligand>
</feature>
<comment type="pathway">
    <text evidence="3">Carbohydrate metabolism; tricarboxylic acid cycle; (S)-malate from fumarate: step 1/1.</text>
</comment>
<dbReference type="EC" id="4.2.1.2" evidence="3"/>
<reference evidence="6 7" key="1">
    <citation type="submission" date="2018-11" db="EMBL/GenBank/DDBJ databases">
        <title>Arenibacter aquaticus sp.nov., a marine bacterium isolated from surface seawater in the South China Sea.</title>
        <authorList>
            <person name="Guo J."/>
            <person name="Sun J."/>
        </authorList>
    </citation>
    <scope>NUCLEOTIDE SEQUENCE [LARGE SCALE GENOMIC DNA]</scope>
    <source>
        <strain evidence="6 7">GUO666</strain>
    </source>
</reference>
<dbReference type="InterPro" id="IPR005677">
    <property type="entry name" value="Fum_hydII"/>
</dbReference>
<dbReference type="FunFam" id="1.10.40.30:FF:000002">
    <property type="entry name" value="Fumarate hydratase class II"/>
    <property type="match status" value="1"/>
</dbReference>
<dbReference type="PANTHER" id="PTHR11444:SF1">
    <property type="entry name" value="FUMARATE HYDRATASE, MITOCHONDRIAL"/>
    <property type="match status" value="1"/>
</dbReference>
<keyword evidence="7" id="KW-1185">Reference proteome</keyword>
<evidence type="ECO:0000259" key="4">
    <source>
        <dbReference type="Pfam" id="PF00206"/>
    </source>
</evidence>
<evidence type="ECO:0000256" key="3">
    <source>
        <dbReference type="HAMAP-Rule" id="MF_00743"/>
    </source>
</evidence>
<feature type="binding site" evidence="3">
    <location>
        <begin position="325"/>
        <end position="327"/>
    </location>
    <ligand>
        <name>substrate</name>
    </ligand>
</feature>
<dbReference type="NCBIfam" id="TIGR00979">
    <property type="entry name" value="fumC_II"/>
    <property type="match status" value="1"/>
</dbReference>